<dbReference type="eggNOG" id="COG2852">
    <property type="taxonomic scope" value="Bacteria"/>
</dbReference>
<dbReference type="Proteomes" id="UP000016568">
    <property type="component" value="Unassembled WGS sequence"/>
</dbReference>
<dbReference type="InterPro" id="IPR007569">
    <property type="entry name" value="DUF559"/>
</dbReference>
<feature type="domain" description="DUF559" evidence="2">
    <location>
        <begin position="37"/>
        <end position="142"/>
    </location>
</feature>
<dbReference type="Gene3D" id="3.40.960.10">
    <property type="entry name" value="VSR Endonuclease"/>
    <property type="match status" value="1"/>
</dbReference>
<dbReference type="RefSeq" id="WP_021689803.1">
    <property type="nucleotide sequence ID" value="NZ_BASZ01000004.1"/>
</dbReference>
<evidence type="ECO:0000259" key="2">
    <source>
        <dbReference type="Pfam" id="PF04480"/>
    </source>
</evidence>
<feature type="region of interest" description="Disordered" evidence="1">
    <location>
        <begin position="143"/>
        <end position="232"/>
    </location>
</feature>
<dbReference type="InterPro" id="IPR011335">
    <property type="entry name" value="Restrct_endonuc-II-like"/>
</dbReference>
<accession>U2Y6U1</accession>
<dbReference type="InterPro" id="IPR047216">
    <property type="entry name" value="Endonuclease_DUF559_bact"/>
</dbReference>
<dbReference type="Pfam" id="PF04480">
    <property type="entry name" value="DUF559"/>
    <property type="match status" value="1"/>
</dbReference>
<evidence type="ECO:0000313" key="4">
    <source>
        <dbReference type="Proteomes" id="UP000016568"/>
    </source>
</evidence>
<evidence type="ECO:0000256" key="1">
    <source>
        <dbReference type="SAM" id="MobiDB-lite"/>
    </source>
</evidence>
<protein>
    <recommendedName>
        <fullName evidence="2">DUF559 domain-containing protein</fullName>
    </recommendedName>
</protein>
<dbReference type="EMBL" id="BASZ01000004">
    <property type="protein sequence ID" value="GAD48896.1"/>
    <property type="molecule type" value="Genomic_DNA"/>
</dbReference>
<reference evidence="3 4" key="1">
    <citation type="submission" date="2013-09" db="EMBL/GenBank/DDBJ databases">
        <title>Whole genome shotgun sequence of Novosphingobium tardaugens NBRC 16725.</title>
        <authorList>
            <person name="Isaki S."/>
            <person name="Hosoyama A."/>
            <person name="Tsuchikane K."/>
            <person name="Katsumata H."/>
            <person name="Ando Y."/>
            <person name="Yamazaki S."/>
            <person name="Fujita N."/>
        </authorList>
    </citation>
    <scope>NUCLEOTIDE SEQUENCE [LARGE SCALE GENOMIC DNA]</scope>
    <source>
        <strain evidence="3 4">NBRC 16725</strain>
    </source>
</reference>
<dbReference type="AlphaFoldDB" id="U2Y6U1"/>
<dbReference type="PANTHER" id="PTHR38590">
    <property type="entry name" value="BLL0828 PROTEIN"/>
    <property type="match status" value="1"/>
</dbReference>
<evidence type="ECO:0000313" key="3">
    <source>
        <dbReference type="EMBL" id="GAD48896.1"/>
    </source>
</evidence>
<keyword evidence="4" id="KW-1185">Reference proteome</keyword>
<dbReference type="OrthoDB" id="9798754at2"/>
<comment type="caution">
    <text evidence="3">The sequence shown here is derived from an EMBL/GenBank/DDBJ whole genome shotgun (WGS) entry which is preliminary data.</text>
</comment>
<sequence>MTERPKLTLGIKAGAEEATAAVDKTRGWNISAARAEKLKEQARDMRRNPSEAQALLWERLKDKKCGGFSFTRQVVMGSAIVDFACRSRWLVVETGAASDADVALAELSDRKLTEVGVRVLRFTDDQILADIDGVVSQIAAELEKPFEKPGGSARRSHGDRPARPGPRGDRPGGGHRPGGRTYGDRSGNDRSWGDRRDGDRRGDGRRDGGGDGRRPRSDRFPGQGRGTARRDD</sequence>
<dbReference type="SUPFAM" id="SSF52980">
    <property type="entry name" value="Restriction endonuclease-like"/>
    <property type="match status" value="1"/>
</dbReference>
<feature type="compositionally biased region" description="Basic and acidic residues" evidence="1">
    <location>
        <begin position="156"/>
        <end position="172"/>
    </location>
</feature>
<proteinExistence type="predicted"/>
<name>U2Y6U1_9SPHN</name>
<feature type="compositionally biased region" description="Basic and acidic residues" evidence="1">
    <location>
        <begin position="182"/>
        <end position="219"/>
    </location>
</feature>
<dbReference type="CDD" id="cd01038">
    <property type="entry name" value="Endonuclease_DUF559"/>
    <property type="match status" value="1"/>
</dbReference>
<organism evidence="3 4">
    <name type="scientific">Caenibius tardaugens NBRC 16725</name>
    <dbReference type="NCBI Taxonomy" id="1219035"/>
    <lineage>
        <taxon>Bacteria</taxon>
        <taxon>Pseudomonadati</taxon>
        <taxon>Pseudomonadota</taxon>
        <taxon>Alphaproteobacteria</taxon>
        <taxon>Sphingomonadales</taxon>
        <taxon>Erythrobacteraceae</taxon>
        <taxon>Caenibius</taxon>
    </lineage>
</organism>
<gene>
    <name evidence="3" type="ORF">NT2_04_03090</name>
</gene>
<dbReference type="KEGG" id="ntd:EGO55_08745"/>
<dbReference type="PANTHER" id="PTHR38590:SF1">
    <property type="entry name" value="BLL0828 PROTEIN"/>
    <property type="match status" value="1"/>
</dbReference>